<reference evidence="2 3" key="1">
    <citation type="submission" date="2023-01" db="EMBL/GenBank/DDBJ databases">
        <title>Minimal conservation of predation-associated metabolite biosynthetic gene clusters underscores biosynthetic potential of Myxococcota including descriptions for ten novel species: Archangium lansinium sp. nov., Myxococcus landrumus sp. nov., Nannocystis bai.</title>
        <authorList>
            <person name="Ahearne A."/>
            <person name="Stevens C."/>
            <person name="Dowd S."/>
        </authorList>
    </citation>
    <scope>NUCLEOTIDE SEQUENCE [LARGE SCALE GENOMIC DNA]</scope>
    <source>
        <strain evidence="2 3">WIWO2</strain>
    </source>
</reference>
<evidence type="ECO:0000313" key="2">
    <source>
        <dbReference type="EMBL" id="MDC0678157.1"/>
    </source>
</evidence>
<evidence type="ECO:0000313" key="3">
    <source>
        <dbReference type="Proteomes" id="UP001217485"/>
    </source>
</evidence>
<comment type="caution">
    <text evidence="2">The sequence shown here is derived from an EMBL/GenBank/DDBJ whole genome shotgun (WGS) entry which is preliminary data.</text>
</comment>
<dbReference type="Proteomes" id="UP001217485">
    <property type="component" value="Unassembled WGS sequence"/>
</dbReference>
<dbReference type="EMBL" id="JAQNDK010000001">
    <property type="protein sequence ID" value="MDC0678157.1"/>
    <property type="molecule type" value="Genomic_DNA"/>
</dbReference>
<gene>
    <name evidence="2" type="ORF">POL72_10465</name>
</gene>
<sequence>MQQKQAAMKRQKERARQEKQREKDANRLARRKEKGPGEGGTPGEDPDIAGIVPGPQPPVTE</sequence>
<keyword evidence="3" id="KW-1185">Reference proteome</keyword>
<organism evidence="2 3">
    <name type="scientific">Sorangium atrum</name>
    <dbReference type="NCBI Taxonomy" id="2995308"/>
    <lineage>
        <taxon>Bacteria</taxon>
        <taxon>Pseudomonadati</taxon>
        <taxon>Myxococcota</taxon>
        <taxon>Polyangia</taxon>
        <taxon>Polyangiales</taxon>
        <taxon>Polyangiaceae</taxon>
        <taxon>Sorangium</taxon>
    </lineage>
</organism>
<evidence type="ECO:0000256" key="1">
    <source>
        <dbReference type="SAM" id="MobiDB-lite"/>
    </source>
</evidence>
<accession>A0ABT5BYX5</accession>
<feature type="region of interest" description="Disordered" evidence="1">
    <location>
        <begin position="1"/>
        <end position="61"/>
    </location>
</feature>
<dbReference type="RefSeq" id="WP_272094930.1">
    <property type="nucleotide sequence ID" value="NZ_JAQNDK010000001.1"/>
</dbReference>
<feature type="compositionally biased region" description="Basic and acidic residues" evidence="1">
    <location>
        <begin position="14"/>
        <end position="27"/>
    </location>
</feature>
<name>A0ABT5BYX5_9BACT</name>
<protein>
    <recommendedName>
        <fullName evidence="4">SRp25 nuclear protein</fullName>
    </recommendedName>
</protein>
<proteinExistence type="predicted"/>
<evidence type="ECO:0008006" key="4">
    <source>
        <dbReference type="Google" id="ProtNLM"/>
    </source>
</evidence>